<feature type="signal peptide" evidence="1">
    <location>
        <begin position="1"/>
        <end position="27"/>
    </location>
</feature>
<gene>
    <name evidence="2" type="ORF">H8716_04425</name>
</gene>
<dbReference type="CDD" id="cd06325">
    <property type="entry name" value="PBP1_ABC_unchar_transporter"/>
    <property type="match status" value="1"/>
</dbReference>
<evidence type="ECO:0000313" key="2">
    <source>
        <dbReference type="EMBL" id="MBC8572334.1"/>
    </source>
</evidence>
<dbReference type="Pfam" id="PF04392">
    <property type="entry name" value="ABC_sub_bind"/>
    <property type="match status" value="1"/>
</dbReference>
<dbReference type="PANTHER" id="PTHR35271:SF1">
    <property type="entry name" value="ABC TRANSPORTER, SUBSTRATE-BINDING LIPOPROTEIN"/>
    <property type="match status" value="1"/>
</dbReference>
<protein>
    <submittedName>
        <fullName evidence="2">ABC transporter substrate-binding protein</fullName>
    </submittedName>
</protein>
<dbReference type="Proteomes" id="UP000657421">
    <property type="component" value="Unassembled WGS sequence"/>
</dbReference>
<dbReference type="SUPFAM" id="SSF53822">
    <property type="entry name" value="Periplasmic binding protein-like I"/>
    <property type="match status" value="1"/>
</dbReference>
<evidence type="ECO:0000256" key="1">
    <source>
        <dbReference type="SAM" id="SignalP"/>
    </source>
</evidence>
<dbReference type="Gene3D" id="3.40.50.2300">
    <property type="match status" value="2"/>
</dbReference>
<name>A0ABR7N7G6_9FIRM</name>
<keyword evidence="3" id="KW-1185">Reference proteome</keyword>
<feature type="chain" id="PRO_5045126385" evidence="1">
    <location>
        <begin position="28"/>
        <end position="323"/>
    </location>
</feature>
<dbReference type="EMBL" id="JACRSZ010000003">
    <property type="protein sequence ID" value="MBC8572334.1"/>
    <property type="molecule type" value="Genomic_DNA"/>
</dbReference>
<dbReference type="PANTHER" id="PTHR35271">
    <property type="entry name" value="ABC TRANSPORTER, SUBSTRATE-BINDING LIPOPROTEIN-RELATED"/>
    <property type="match status" value="1"/>
</dbReference>
<dbReference type="InterPro" id="IPR007487">
    <property type="entry name" value="ABC_transpt-TYRBP-like"/>
</dbReference>
<proteinExistence type="predicted"/>
<reference evidence="2 3" key="1">
    <citation type="submission" date="2020-08" db="EMBL/GenBank/DDBJ databases">
        <title>Genome public.</title>
        <authorList>
            <person name="Liu C."/>
            <person name="Sun Q."/>
        </authorList>
    </citation>
    <scope>NUCLEOTIDE SEQUENCE [LARGE SCALE GENOMIC DNA]</scope>
    <source>
        <strain evidence="2 3">NSJ-46</strain>
    </source>
</reference>
<organism evidence="2 3">
    <name type="scientific">Jingyaoa shaoxingensis</name>
    <dbReference type="NCBI Taxonomy" id="2763671"/>
    <lineage>
        <taxon>Bacteria</taxon>
        <taxon>Bacillati</taxon>
        <taxon>Bacillota</taxon>
        <taxon>Clostridia</taxon>
        <taxon>Lachnospirales</taxon>
        <taxon>Lachnospiraceae</taxon>
        <taxon>Jingyaoa</taxon>
    </lineage>
</organism>
<dbReference type="RefSeq" id="WP_249307318.1">
    <property type="nucleotide sequence ID" value="NZ_JACRSZ010000003.1"/>
</dbReference>
<dbReference type="InterPro" id="IPR028082">
    <property type="entry name" value="Peripla_BP_I"/>
</dbReference>
<sequence>MKNLTRKMITAGMAATMAASLGIAANAEEATYKVGICQLIQHEALDAATQGFQDALTEKLGDRVEFDVQNASGESVNCSTIINGFVSDQVDLILANATGALQAAVAGTSDIPILGTAVTDYATALDIDDWTGTVGGNVSGTSDCAPLDQQAAMILELVPEAKTVGMLYCSAEPNSEYQVNVVTEALKELNPDLEIKNYTFADSNDISSVATSATECDVVYIPTDNTAANNTEAINNVMEPAGVPVIAGEAGICQGCGIATLSISYYDLGYTTGEMAYEILEEGADISTMEVQYAPNVTKQYMADRCEKLGITVPDDYEAIEAE</sequence>
<keyword evidence="1" id="KW-0732">Signal</keyword>
<comment type="caution">
    <text evidence="2">The sequence shown here is derived from an EMBL/GenBank/DDBJ whole genome shotgun (WGS) entry which is preliminary data.</text>
</comment>
<accession>A0ABR7N7G6</accession>
<evidence type="ECO:0000313" key="3">
    <source>
        <dbReference type="Proteomes" id="UP000657421"/>
    </source>
</evidence>